<evidence type="ECO:0000256" key="2">
    <source>
        <dbReference type="ARBA" id="ARBA00023043"/>
    </source>
</evidence>
<dbReference type="SMART" id="SM00248">
    <property type="entry name" value="ANK"/>
    <property type="match status" value="10"/>
</dbReference>
<sequence length="435" mass="49037">MNSNTISAKLANIAELFIEYVNDKKIDQCHELIDKYDGRFCDISVSAGKFNNMTPIIYACYRRNESLALALIAKSEMLNAVDNTNSTALIYACYNGLHIVANELICRGVDLNIVDVNKYTALQYAYSSDMMSTLELLLDNKADTSCLYQNGDNILINACKIHDNNIAMKILNYNIDLNIQNILQQTALMFACKKKTHIDIVKKLIHKGAKLDLTDWWGDNALQYAGDSNNIDAMRELINSGISLNQQNTQKISVLIHACRDGFESGAELLIDSGANLDLQDNSGWTALIYACKDGLTYIVKKLIHAKCNMNLRGNYGWTALMHACYNNRSDIAKYLLSNGCDATLQNRNGYTAMYYAYDLTDVIINMINLGVDFVNFINGDTYDNKNVMVRNHIFNIYKKQITAVIDNDETNAIQMCFKKIYAIELVDIICEFIL</sequence>
<proteinExistence type="predicted"/>
<dbReference type="SUPFAM" id="SSF48403">
    <property type="entry name" value="Ankyrin repeat"/>
    <property type="match status" value="1"/>
</dbReference>
<keyword evidence="1" id="KW-0677">Repeat</keyword>
<keyword evidence="2" id="KW-0040">ANK repeat</keyword>
<dbReference type="Pfam" id="PF12796">
    <property type="entry name" value="Ank_2"/>
    <property type="match status" value="3"/>
</dbReference>
<evidence type="ECO:0000256" key="1">
    <source>
        <dbReference type="ARBA" id="ARBA00022737"/>
    </source>
</evidence>
<protein>
    <submittedName>
        <fullName evidence="3">Uncharacterized protein</fullName>
    </submittedName>
</protein>
<organism evidence="3">
    <name type="scientific">Faunusvirus sp</name>
    <dbReference type="NCBI Taxonomy" id="2487766"/>
    <lineage>
        <taxon>Viruses</taxon>
        <taxon>Varidnaviria</taxon>
        <taxon>Bamfordvirae</taxon>
        <taxon>Nucleocytoviricota</taxon>
        <taxon>Megaviricetes</taxon>
        <taxon>Imitervirales</taxon>
        <taxon>Mimiviridae</taxon>
    </lineage>
</organism>
<accession>A0A3G4ZYW8</accession>
<dbReference type="PANTHER" id="PTHR24198:SF165">
    <property type="entry name" value="ANKYRIN REPEAT-CONTAINING PROTEIN-RELATED"/>
    <property type="match status" value="1"/>
</dbReference>
<gene>
    <name evidence="3" type="ORF">Faunusvirus5_10</name>
</gene>
<dbReference type="InterPro" id="IPR002110">
    <property type="entry name" value="Ankyrin_rpt"/>
</dbReference>
<dbReference type="PROSITE" id="PS50088">
    <property type="entry name" value="ANK_REPEAT"/>
    <property type="match status" value="2"/>
</dbReference>
<dbReference type="PROSITE" id="PS50297">
    <property type="entry name" value="ANK_REP_REGION"/>
    <property type="match status" value="1"/>
</dbReference>
<dbReference type="EMBL" id="MK072136">
    <property type="protein sequence ID" value="AYV79201.1"/>
    <property type="molecule type" value="Genomic_DNA"/>
</dbReference>
<dbReference type="PANTHER" id="PTHR24198">
    <property type="entry name" value="ANKYRIN REPEAT AND PROTEIN KINASE DOMAIN-CONTAINING PROTEIN"/>
    <property type="match status" value="1"/>
</dbReference>
<dbReference type="Pfam" id="PF13606">
    <property type="entry name" value="Ank_3"/>
    <property type="match status" value="1"/>
</dbReference>
<dbReference type="InterPro" id="IPR036770">
    <property type="entry name" value="Ankyrin_rpt-contain_sf"/>
</dbReference>
<evidence type="ECO:0000313" key="3">
    <source>
        <dbReference type="EMBL" id="AYV79201.1"/>
    </source>
</evidence>
<dbReference type="Gene3D" id="1.25.40.20">
    <property type="entry name" value="Ankyrin repeat-containing domain"/>
    <property type="match status" value="3"/>
</dbReference>
<name>A0A3G4ZYW8_9VIRU</name>
<reference evidence="3" key="1">
    <citation type="submission" date="2018-10" db="EMBL/GenBank/DDBJ databases">
        <title>Hidden diversity of soil giant viruses.</title>
        <authorList>
            <person name="Schulz F."/>
            <person name="Alteio L."/>
            <person name="Goudeau D."/>
            <person name="Ryan E.M."/>
            <person name="Malmstrom R.R."/>
            <person name="Blanchard J."/>
            <person name="Woyke T."/>
        </authorList>
    </citation>
    <scope>NUCLEOTIDE SEQUENCE</scope>
    <source>
        <strain evidence="3">FNV1</strain>
    </source>
</reference>